<sequence length="693" mass="76423">MSESAGVAYGIACGAYTLFWIYLLLGWRKRPRGGALLLAVGASALWTLANVFVVRNPSSTALTLAWVSDTARQVSWLAFVIILLHAANARMVRWPIVATAIVAIAQLLGVFGIEASFLSQTNLHLGSFLAGAVLGLVLVEQLFRSVPPESRWALKPLCLALSAGYVFELYLFAEGFLFGLLDADVWEVRGIAHALTLPLVAVSAGRNPDWAFRIKVSRDVVFHSTALALSGAYLLAIAAAGYYVRFFGGDWGRALQLTLLFAGLLLLSVFVVSGAQRARLRVFLNKHLFPYRYDYRSEWLRFTQALSSADGALDLGESVIKGLSDLVESPGGVLWLRESGGHRYCVQSRLNHPAIEVTEDEGSSFCRFLAEREWVINLEEYRSGSSNYAMLELPLWLSEISSAWLVLPLKSGGVLVGFVLLSAPRTPVDVNWEVLDLLKTAQAQAASYLSRMQAMEALIESRKFDSFNRMSAFVVHDLKNLVAQLSLMLKNAERHKHNPAFQEDMLETVANVESRMRGLMAQLQEKRSIDPPRRVEINAVVERLRLAKRHQRPPIEFEAGEEEAVEVIAHPERLERVIGHVLQNALEATPDDGRVVVSIKRMGEGSVVLSVADNGCGMTKEFVRERLFRPFQTSKAGGMGIGAFEVQQYVREIGGSIAVDSEPGDGTRVAITLPVVVRDVRDEIKTVVMTQGS</sequence>
<keyword evidence="10" id="KW-0472">Membrane</keyword>
<feature type="domain" description="Histidine kinase" evidence="11">
    <location>
        <begin position="473"/>
        <end position="677"/>
    </location>
</feature>
<keyword evidence="5" id="KW-0547">Nucleotide-binding</keyword>
<dbReference type="InterPro" id="IPR005467">
    <property type="entry name" value="His_kinase_dom"/>
</dbReference>
<gene>
    <name evidence="12" type="primary">prsK</name>
    <name evidence="12" type="ORF">GPA27_05280</name>
</gene>
<evidence type="ECO:0000259" key="11">
    <source>
        <dbReference type="PROSITE" id="PS50109"/>
    </source>
</evidence>
<dbReference type="InterPro" id="IPR003661">
    <property type="entry name" value="HisK_dim/P_dom"/>
</dbReference>
<dbReference type="CDD" id="cd00082">
    <property type="entry name" value="HisKA"/>
    <property type="match status" value="1"/>
</dbReference>
<feature type="transmembrane region" description="Helical" evidence="10">
    <location>
        <begin position="96"/>
        <end position="117"/>
    </location>
</feature>
<feature type="transmembrane region" description="Helical" evidence="10">
    <location>
        <begin position="6"/>
        <end position="27"/>
    </location>
</feature>
<feature type="transmembrane region" description="Helical" evidence="10">
    <location>
        <begin position="152"/>
        <end position="171"/>
    </location>
</feature>
<keyword evidence="4 12" id="KW-0808">Transferase</keyword>
<dbReference type="Proteomes" id="UP000634522">
    <property type="component" value="Unassembled WGS sequence"/>
</dbReference>
<comment type="caution">
    <text evidence="12">The sequence shown here is derived from an EMBL/GenBank/DDBJ whole genome shotgun (WGS) entry which is preliminary data.</text>
</comment>
<feature type="transmembrane region" description="Helical" evidence="10">
    <location>
        <begin position="255"/>
        <end position="275"/>
    </location>
</feature>
<evidence type="ECO:0000256" key="10">
    <source>
        <dbReference type="SAM" id="Phobius"/>
    </source>
</evidence>
<dbReference type="InterPro" id="IPR036890">
    <property type="entry name" value="HATPase_C_sf"/>
</dbReference>
<comment type="catalytic activity">
    <reaction evidence="1">
        <text>ATP + protein L-histidine = ADP + protein N-phospho-L-histidine.</text>
        <dbReference type="EC" id="2.7.13.3"/>
    </reaction>
</comment>
<feature type="transmembrane region" description="Helical" evidence="10">
    <location>
        <begin position="123"/>
        <end position="140"/>
    </location>
</feature>
<dbReference type="SMART" id="SM00387">
    <property type="entry name" value="HATPase_c"/>
    <property type="match status" value="1"/>
</dbReference>
<keyword evidence="10" id="KW-1133">Transmembrane helix</keyword>
<keyword evidence="10" id="KW-0812">Transmembrane</keyword>
<feature type="coiled-coil region" evidence="9">
    <location>
        <begin position="438"/>
        <end position="495"/>
    </location>
</feature>
<dbReference type="InterPro" id="IPR014265">
    <property type="entry name" value="XrtA/PrsK"/>
</dbReference>
<dbReference type="RefSeq" id="WP_169138310.1">
    <property type="nucleotide sequence ID" value="NZ_WTVS01000008.1"/>
</dbReference>
<dbReference type="SUPFAM" id="SSF55874">
    <property type="entry name" value="ATPase domain of HSP90 chaperone/DNA topoisomerase II/histidine kinase"/>
    <property type="match status" value="1"/>
</dbReference>
<feature type="transmembrane region" description="Helical" evidence="10">
    <location>
        <begin position="73"/>
        <end position="89"/>
    </location>
</feature>
<evidence type="ECO:0000313" key="12">
    <source>
        <dbReference type="EMBL" id="NMF96796.1"/>
    </source>
</evidence>
<keyword evidence="13" id="KW-1185">Reference proteome</keyword>
<dbReference type="EC" id="2.7.13.3" evidence="2"/>
<keyword evidence="8" id="KW-0902">Two-component regulatory system</keyword>
<evidence type="ECO:0000256" key="4">
    <source>
        <dbReference type="ARBA" id="ARBA00022679"/>
    </source>
</evidence>
<keyword evidence="7" id="KW-0067">ATP-binding</keyword>
<feature type="transmembrane region" description="Helical" evidence="10">
    <location>
        <begin position="34"/>
        <end position="53"/>
    </location>
</feature>
<name>A0ABX1NBZ3_9RHOO</name>
<accession>A0ABX1NBZ3</accession>
<proteinExistence type="predicted"/>
<evidence type="ECO:0000256" key="2">
    <source>
        <dbReference type="ARBA" id="ARBA00012438"/>
    </source>
</evidence>
<dbReference type="Pfam" id="PF02518">
    <property type="entry name" value="HATPase_c"/>
    <property type="match status" value="1"/>
</dbReference>
<dbReference type="PANTHER" id="PTHR43065:SF46">
    <property type="entry name" value="C4-DICARBOXYLATE TRANSPORT SENSOR PROTEIN DCTB"/>
    <property type="match status" value="1"/>
</dbReference>
<dbReference type="InterPro" id="IPR004358">
    <property type="entry name" value="Sig_transdc_His_kin-like_C"/>
</dbReference>
<keyword evidence="3" id="KW-0597">Phosphoprotein</keyword>
<dbReference type="GO" id="GO:0004673">
    <property type="term" value="F:protein histidine kinase activity"/>
    <property type="evidence" value="ECO:0007669"/>
    <property type="project" value="UniProtKB-EC"/>
</dbReference>
<dbReference type="InterPro" id="IPR029016">
    <property type="entry name" value="GAF-like_dom_sf"/>
</dbReference>
<evidence type="ECO:0000256" key="8">
    <source>
        <dbReference type="ARBA" id="ARBA00023012"/>
    </source>
</evidence>
<dbReference type="Gene3D" id="3.30.450.40">
    <property type="match status" value="1"/>
</dbReference>
<dbReference type="Gene3D" id="3.30.565.10">
    <property type="entry name" value="Histidine kinase-like ATPase, C-terminal domain"/>
    <property type="match status" value="1"/>
</dbReference>
<keyword evidence="9" id="KW-0175">Coiled coil</keyword>
<evidence type="ECO:0000256" key="3">
    <source>
        <dbReference type="ARBA" id="ARBA00022553"/>
    </source>
</evidence>
<evidence type="ECO:0000313" key="13">
    <source>
        <dbReference type="Proteomes" id="UP000634522"/>
    </source>
</evidence>
<evidence type="ECO:0000256" key="6">
    <source>
        <dbReference type="ARBA" id="ARBA00022777"/>
    </source>
</evidence>
<evidence type="ECO:0000256" key="5">
    <source>
        <dbReference type="ARBA" id="ARBA00022741"/>
    </source>
</evidence>
<organism evidence="12 13">
    <name type="scientific">Aromatoleum toluolicum</name>
    <dbReference type="NCBI Taxonomy" id="90060"/>
    <lineage>
        <taxon>Bacteria</taxon>
        <taxon>Pseudomonadati</taxon>
        <taxon>Pseudomonadota</taxon>
        <taxon>Betaproteobacteria</taxon>
        <taxon>Rhodocyclales</taxon>
        <taxon>Rhodocyclaceae</taxon>
        <taxon>Aromatoleum</taxon>
    </lineage>
</organism>
<dbReference type="InterPro" id="IPR003594">
    <property type="entry name" value="HATPase_dom"/>
</dbReference>
<feature type="transmembrane region" description="Helical" evidence="10">
    <location>
        <begin position="220"/>
        <end position="243"/>
    </location>
</feature>
<evidence type="ECO:0000256" key="1">
    <source>
        <dbReference type="ARBA" id="ARBA00000085"/>
    </source>
</evidence>
<evidence type="ECO:0000256" key="9">
    <source>
        <dbReference type="SAM" id="Coils"/>
    </source>
</evidence>
<protein>
    <recommendedName>
        <fullName evidence="2">histidine kinase</fullName>
        <ecNumber evidence="2">2.7.13.3</ecNumber>
    </recommendedName>
</protein>
<dbReference type="PANTHER" id="PTHR43065">
    <property type="entry name" value="SENSOR HISTIDINE KINASE"/>
    <property type="match status" value="1"/>
</dbReference>
<evidence type="ECO:0000256" key="7">
    <source>
        <dbReference type="ARBA" id="ARBA00022840"/>
    </source>
</evidence>
<dbReference type="SUPFAM" id="SSF55781">
    <property type="entry name" value="GAF domain-like"/>
    <property type="match status" value="1"/>
</dbReference>
<reference evidence="12 13" key="1">
    <citation type="submission" date="2019-12" db="EMBL/GenBank/DDBJ databases">
        <title>Comparative genomics gives insights into the taxonomy of the Azoarcus-Aromatoleum group and reveals separate origins of nif in the plant-associated Azoarcus and non-plant-associated Aromatoleum sub-groups.</title>
        <authorList>
            <person name="Lafos M."/>
            <person name="Maluk M."/>
            <person name="Batista M."/>
            <person name="Junghare M."/>
            <person name="Carmona M."/>
            <person name="Faoro H."/>
            <person name="Cruz L.M."/>
            <person name="Battistoni F."/>
            <person name="De Souza E."/>
            <person name="Pedrosa F."/>
            <person name="Chen W.-M."/>
            <person name="Poole P.S."/>
            <person name="Dixon R.A."/>
            <person name="James E.K."/>
        </authorList>
    </citation>
    <scope>NUCLEOTIDE SEQUENCE [LARGE SCALE GENOMIC DNA]</scope>
    <source>
        <strain evidence="12 13">T</strain>
    </source>
</reference>
<dbReference type="PROSITE" id="PS50109">
    <property type="entry name" value="HIS_KIN"/>
    <property type="match status" value="1"/>
</dbReference>
<dbReference type="EMBL" id="WTVS01000008">
    <property type="protein sequence ID" value="NMF96796.1"/>
    <property type="molecule type" value="Genomic_DNA"/>
</dbReference>
<dbReference type="PRINTS" id="PR00344">
    <property type="entry name" value="BCTRLSENSOR"/>
</dbReference>
<dbReference type="NCBIfam" id="TIGR02916">
    <property type="entry name" value="PEP_his_kin"/>
    <property type="match status" value="1"/>
</dbReference>
<keyword evidence="6 12" id="KW-0418">Kinase</keyword>